<dbReference type="EMBL" id="LK044942">
    <property type="protein sequence ID" value="CDY71218.1"/>
    <property type="molecule type" value="Genomic_DNA"/>
</dbReference>
<gene>
    <name evidence="2" type="primary">BnaCnng71890D</name>
    <name evidence="1" type="ORF">DARMORV10_C01P32850.1</name>
    <name evidence="2" type="ORF">GSBRNA2T00012133001</name>
</gene>
<organism evidence="2">
    <name type="scientific">Brassica napus</name>
    <name type="common">Rape</name>
    <dbReference type="NCBI Taxonomy" id="3708"/>
    <lineage>
        <taxon>Eukaryota</taxon>
        <taxon>Viridiplantae</taxon>
        <taxon>Streptophyta</taxon>
        <taxon>Embryophyta</taxon>
        <taxon>Tracheophyta</taxon>
        <taxon>Spermatophyta</taxon>
        <taxon>Magnoliopsida</taxon>
        <taxon>eudicotyledons</taxon>
        <taxon>Gunneridae</taxon>
        <taxon>Pentapetalae</taxon>
        <taxon>rosids</taxon>
        <taxon>malvids</taxon>
        <taxon>Brassicales</taxon>
        <taxon>Brassicaceae</taxon>
        <taxon>Brassiceae</taxon>
        <taxon>Brassica</taxon>
    </lineage>
</organism>
<name>A0A078JUI2_BRANA</name>
<dbReference type="Gramene" id="CDY71218">
    <property type="protein sequence ID" value="CDY71218"/>
    <property type="gene ID" value="GSBRNA2T00012133001"/>
</dbReference>
<reference evidence="2" key="1">
    <citation type="journal article" date="2014" name="Science">
        <title>Plant genetics. Early allopolyploid evolution in the post-Neolithic Brassica napus oilseed genome.</title>
        <authorList>
            <person name="Chalhoub B."/>
            <person name="Denoeud F."/>
            <person name="Liu S."/>
            <person name="Parkin I.A."/>
            <person name="Tang H."/>
            <person name="Wang X."/>
            <person name="Chiquet J."/>
            <person name="Belcram H."/>
            <person name="Tong C."/>
            <person name="Samans B."/>
            <person name="Correa M."/>
            <person name="Da Silva C."/>
            <person name="Just J."/>
            <person name="Falentin C."/>
            <person name="Koh C.S."/>
            <person name="Le Clainche I."/>
            <person name="Bernard M."/>
            <person name="Bento P."/>
            <person name="Noel B."/>
            <person name="Labadie K."/>
            <person name="Alberti A."/>
            <person name="Charles M."/>
            <person name="Arnaud D."/>
            <person name="Guo H."/>
            <person name="Daviaud C."/>
            <person name="Alamery S."/>
            <person name="Jabbari K."/>
            <person name="Zhao M."/>
            <person name="Edger P.P."/>
            <person name="Chelaifa H."/>
            <person name="Tack D."/>
            <person name="Lassalle G."/>
            <person name="Mestiri I."/>
            <person name="Schnel N."/>
            <person name="Le Paslier M.C."/>
            <person name="Fan G."/>
            <person name="Renault V."/>
            <person name="Bayer P.E."/>
            <person name="Golicz A.A."/>
            <person name="Manoli S."/>
            <person name="Lee T.H."/>
            <person name="Thi V.H."/>
            <person name="Chalabi S."/>
            <person name="Hu Q."/>
            <person name="Fan C."/>
            <person name="Tollenaere R."/>
            <person name="Lu Y."/>
            <person name="Battail C."/>
            <person name="Shen J."/>
            <person name="Sidebottom C.H."/>
            <person name="Wang X."/>
            <person name="Canaguier A."/>
            <person name="Chauveau A."/>
            <person name="Berard A."/>
            <person name="Deniot G."/>
            <person name="Guan M."/>
            <person name="Liu Z."/>
            <person name="Sun F."/>
            <person name="Lim Y.P."/>
            <person name="Lyons E."/>
            <person name="Town C.D."/>
            <person name="Bancroft I."/>
            <person name="Wang X."/>
            <person name="Meng J."/>
            <person name="Ma J."/>
            <person name="Pires J.C."/>
            <person name="King G.J."/>
            <person name="Brunel D."/>
            <person name="Delourme R."/>
            <person name="Renard M."/>
            <person name="Aury J.M."/>
            <person name="Adams K.L."/>
            <person name="Batley J."/>
            <person name="Snowdon R.J."/>
            <person name="Tost J."/>
            <person name="Edwards D."/>
            <person name="Zhou Y."/>
            <person name="Hua W."/>
            <person name="Sharpe A.G."/>
            <person name="Paterson A.H."/>
            <person name="Guan C."/>
            <person name="Wincker P."/>
        </authorList>
    </citation>
    <scope>NUCLEOTIDE SEQUENCE [LARGE SCALE GENOMIC DNA]</scope>
</reference>
<dbReference type="PaxDb" id="3708-A0A078JUI2"/>
<dbReference type="Gene3D" id="1.10.510.10">
    <property type="entry name" value="Transferase(Phosphotransferase) domain 1"/>
    <property type="match status" value="1"/>
</dbReference>
<reference evidence="2" key="2">
    <citation type="submission" date="2014-06" db="EMBL/GenBank/DDBJ databases">
        <authorList>
            <person name="Genoscope - CEA"/>
        </authorList>
    </citation>
    <scope>NUCLEOTIDE SEQUENCE</scope>
</reference>
<dbReference type="PANTHER" id="PTHR48055:SF55">
    <property type="entry name" value="PROTEIN KINASE DOMAIN-CONTAINING PROTEIN"/>
    <property type="match status" value="1"/>
</dbReference>
<evidence type="ECO:0000313" key="1">
    <source>
        <dbReference type="EMBL" id="CAF2074509.1"/>
    </source>
</evidence>
<dbReference type="Proteomes" id="UP001295469">
    <property type="component" value="Chromosome C01"/>
</dbReference>
<dbReference type="AlphaFoldDB" id="A0A078JUI2"/>
<protein>
    <submittedName>
        <fullName evidence="1">(rape) hypothetical protein</fullName>
    </submittedName>
    <submittedName>
        <fullName evidence="2">BnaCnng71890D protein</fullName>
    </submittedName>
</protein>
<dbReference type="STRING" id="3708.A0A078JUI2"/>
<evidence type="ECO:0000313" key="2">
    <source>
        <dbReference type="EMBL" id="CDY71218.1"/>
    </source>
</evidence>
<reference evidence="1" key="3">
    <citation type="submission" date="2021-01" db="EMBL/GenBank/DDBJ databases">
        <authorList>
            <consortium name="Genoscope - CEA"/>
            <person name="William W."/>
        </authorList>
    </citation>
    <scope>NUCLEOTIDE SEQUENCE</scope>
</reference>
<proteinExistence type="predicted"/>
<accession>A0A078JUI2</accession>
<sequence length="175" mass="19677">MLHPLTRSFFFQVNFRFDPGCNTFLLLKCVKESFLNQLSSVGVRGASTAPGGQPSIYGDVYSFRVLLEMFTGKRPTNDFFWGDVSLHSYTKLALQNRVLDITDKSVLNSDLRVGFPVSECLTLIVEVGLKCCEESPASEHGLRVNICQGEVLSSQMRSQKLKSFCFYLIASHIKY</sequence>
<dbReference type="PANTHER" id="PTHR48055">
    <property type="entry name" value="LEUCINE-RICH REPEAT RECEPTOR PROTEIN KINASE EMS1"/>
    <property type="match status" value="1"/>
</dbReference>
<dbReference type="InterPro" id="IPR051564">
    <property type="entry name" value="LRR_receptor-like_kinase"/>
</dbReference>
<dbReference type="EMBL" id="HG994365">
    <property type="protein sequence ID" value="CAF2074509.1"/>
    <property type="molecule type" value="Genomic_DNA"/>
</dbReference>